<accession>A0A2X1QJA0</accession>
<name>A0A2X1QJA0_KLEPN</name>
<evidence type="ECO:0000313" key="2">
    <source>
        <dbReference type="Proteomes" id="UP000251123"/>
    </source>
</evidence>
<gene>
    <name evidence="1" type="ORF">NCTC9601_01975</name>
</gene>
<dbReference type="Proteomes" id="UP000251123">
    <property type="component" value="Unassembled WGS sequence"/>
</dbReference>
<dbReference type="EMBL" id="UASN01000017">
    <property type="protein sequence ID" value="SPX54818.1"/>
    <property type="molecule type" value="Genomic_DNA"/>
</dbReference>
<dbReference type="AlphaFoldDB" id="A0A2X1QJA0"/>
<organism evidence="1 2">
    <name type="scientific">Klebsiella pneumoniae</name>
    <dbReference type="NCBI Taxonomy" id="573"/>
    <lineage>
        <taxon>Bacteria</taxon>
        <taxon>Pseudomonadati</taxon>
        <taxon>Pseudomonadota</taxon>
        <taxon>Gammaproteobacteria</taxon>
        <taxon>Enterobacterales</taxon>
        <taxon>Enterobacteriaceae</taxon>
        <taxon>Klebsiella/Raoultella group</taxon>
        <taxon>Klebsiella</taxon>
        <taxon>Klebsiella pneumoniae complex</taxon>
    </lineage>
</organism>
<reference evidence="1 2" key="1">
    <citation type="submission" date="2018-06" db="EMBL/GenBank/DDBJ databases">
        <authorList>
            <consortium name="Pathogen Informatics"/>
            <person name="Doyle S."/>
        </authorList>
    </citation>
    <scope>NUCLEOTIDE SEQUENCE [LARGE SCALE GENOMIC DNA]</scope>
    <source>
        <strain evidence="1 2">NCTC9601</strain>
    </source>
</reference>
<dbReference type="InterPro" id="IPR036291">
    <property type="entry name" value="NAD(P)-bd_dom_sf"/>
</dbReference>
<dbReference type="Gene3D" id="3.40.50.720">
    <property type="entry name" value="NAD(P)-binding Rossmann-like Domain"/>
    <property type="match status" value="1"/>
</dbReference>
<proteinExistence type="predicted"/>
<evidence type="ECO:0000313" key="1">
    <source>
        <dbReference type="EMBL" id="SPX54818.1"/>
    </source>
</evidence>
<protein>
    <submittedName>
        <fullName evidence="1">Nucleoside-diphosphate-sugar epimerase</fullName>
    </submittedName>
</protein>
<sequence>MGLMLQKFMCSMEDRIDVIPVDYCADALLMLLNQPLAHGEVVHISAGEENSVKFAEIDRAMAQALEQAPVGDKYAQVSYETLVK</sequence>
<dbReference type="SUPFAM" id="SSF51735">
    <property type="entry name" value="NAD(P)-binding Rossmann-fold domains"/>
    <property type="match status" value="1"/>
</dbReference>